<feature type="domain" description="Nudix hydrolase" evidence="2">
    <location>
        <begin position="46"/>
        <end position="185"/>
    </location>
</feature>
<reference evidence="3 4" key="1">
    <citation type="submission" date="2020-08" db="EMBL/GenBank/DDBJ databases">
        <title>Sequencing the genomes of 1000 actinobacteria strains.</title>
        <authorList>
            <person name="Klenk H.-P."/>
        </authorList>
    </citation>
    <scope>NUCLEOTIDE SEQUENCE [LARGE SCALE GENOMIC DNA]</scope>
    <source>
        <strain evidence="3 4">DSM 44598</strain>
    </source>
</reference>
<evidence type="ECO:0000313" key="4">
    <source>
        <dbReference type="Proteomes" id="UP000579647"/>
    </source>
</evidence>
<name>A0A840WHQ5_9ACTN</name>
<dbReference type="Gene3D" id="3.90.79.10">
    <property type="entry name" value="Nucleoside Triphosphate Pyrophosphohydrolase"/>
    <property type="match status" value="1"/>
</dbReference>
<protein>
    <submittedName>
        <fullName evidence="3">8-oxo-dGTP pyrophosphatase MutT (NUDIX family)</fullName>
    </submittedName>
</protein>
<dbReference type="PANTHER" id="PTHR43736">
    <property type="entry name" value="ADP-RIBOSE PYROPHOSPHATASE"/>
    <property type="match status" value="1"/>
</dbReference>
<dbReference type="AlphaFoldDB" id="A0A840WHQ5"/>
<gene>
    <name evidence="3" type="ORF">HNR07_002582</name>
</gene>
<comment type="caution">
    <text evidence="3">The sequence shown here is derived from an EMBL/GenBank/DDBJ whole genome shotgun (WGS) entry which is preliminary data.</text>
</comment>
<sequence length="187" mass="20289">MAISDSDITGVVAAYLDRYPNEAESMAEPMRLLAQGSNFASRYTFPMHVTVGALVVRNDEILLVNHLAYGGILLQPGGHLEPEDVTLLGGAVRELVEETDVDPSQISPASHDPVYIEYGRVPARPSRNEPAHFHLDLGYSFTASTQLEIGRIQESEVTGAAWYPLAEAELLVGPRIARAAAPPRRGN</sequence>
<organism evidence="3 4">
    <name type="scientific">Nocardiopsis metallicus</name>
    <dbReference type="NCBI Taxonomy" id="179819"/>
    <lineage>
        <taxon>Bacteria</taxon>
        <taxon>Bacillati</taxon>
        <taxon>Actinomycetota</taxon>
        <taxon>Actinomycetes</taxon>
        <taxon>Streptosporangiales</taxon>
        <taxon>Nocardiopsidaceae</taxon>
        <taxon>Nocardiopsis</taxon>
    </lineage>
</organism>
<dbReference type="EMBL" id="JACHDO010000001">
    <property type="protein sequence ID" value="MBB5491445.1"/>
    <property type="molecule type" value="Genomic_DNA"/>
</dbReference>
<evidence type="ECO:0000256" key="1">
    <source>
        <dbReference type="ARBA" id="ARBA00005582"/>
    </source>
</evidence>
<dbReference type="CDD" id="cd03674">
    <property type="entry name" value="NUDIX_Hydrolase"/>
    <property type="match status" value="1"/>
</dbReference>
<evidence type="ECO:0000259" key="2">
    <source>
        <dbReference type="PROSITE" id="PS51462"/>
    </source>
</evidence>
<evidence type="ECO:0000313" key="3">
    <source>
        <dbReference type="EMBL" id="MBB5491445.1"/>
    </source>
</evidence>
<dbReference type="SUPFAM" id="SSF55811">
    <property type="entry name" value="Nudix"/>
    <property type="match status" value="1"/>
</dbReference>
<accession>A0A840WHQ5</accession>
<comment type="similarity">
    <text evidence="1">Belongs to the Nudix hydrolase family.</text>
</comment>
<dbReference type="Proteomes" id="UP000579647">
    <property type="component" value="Unassembled WGS sequence"/>
</dbReference>
<proteinExistence type="inferred from homology"/>
<dbReference type="InterPro" id="IPR000086">
    <property type="entry name" value="NUDIX_hydrolase_dom"/>
</dbReference>
<keyword evidence="4" id="KW-1185">Reference proteome</keyword>
<dbReference type="PANTHER" id="PTHR43736:SF1">
    <property type="entry name" value="DIHYDRONEOPTERIN TRIPHOSPHATE DIPHOSPHATASE"/>
    <property type="match status" value="1"/>
</dbReference>
<dbReference type="PROSITE" id="PS51462">
    <property type="entry name" value="NUDIX"/>
    <property type="match status" value="1"/>
</dbReference>
<dbReference type="RefSeq" id="WP_184365137.1">
    <property type="nucleotide sequence ID" value="NZ_BAAAKM010000120.1"/>
</dbReference>
<dbReference type="InterPro" id="IPR015797">
    <property type="entry name" value="NUDIX_hydrolase-like_dom_sf"/>
</dbReference>
<dbReference type="Pfam" id="PF00293">
    <property type="entry name" value="NUDIX"/>
    <property type="match status" value="1"/>
</dbReference>